<feature type="domain" description="Methionyl/Leucyl tRNA synthetase" evidence="11">
    <location>
        <begin position="5"/>
        <end position="141"/>
    </location>
</feature>
<dbReference type="CDD" id="cd00814">
    <property type="entry name" value="MetRS_core"/>
    <property type="match status" value="1"/>
</dbReference>
<dbReference type="AlphaFoldDB" id="A0A1G2AD56"/>
<comment type="caution">
    <text evidence="12">The sequence shown here is derived from an EMBL/GenBank/DDBJ whole genome shotgun (WGS) entry which is preliminary data.</text>
</comment>
<proteinExistence type="inferred from homology"/>
<dbReference type="PANTHER" id="PTHR43326">
    <property type="entry name" value="METHIONYL-TRNA SYNTHETASE"/>
    <property type="match status" value="1"/>
</dbReference>
<evidence type="ECO:0000256" key="6">
    <source>
        <dbReference type="ARBA" id="ARBA00022840"/>
    </source>
</evidence>
<evidence type="ECO:0000256" key="4">
    <source>
        <dbReference type="ARBA" id="ARBA00022598"/>
    </source>
</evidence>
<evidence type="ECO:0000313" key="12">
    <source>
        <dbReference type="EMBL" id="OGY73960.1"/>
    </source>
</evidence>
<accession>A0A1G2AD56</accession>
<dbReference type="SUPFAM" id="SSF52374">
    <property type="entry name" value="Nucleotidylyl transferase"/>
    <property type="match status" value="1"/>
</dbReference>
<dbReference type="Gene3D" id="2.170.220.10">
    <property type="match status" value="1"/>
</dbReference>
<keyword evidence="4 10" id="KW-0436">Ligase</keyword>
<evidence type="ECO:0000256" key="7">
    <source>
        <dbReference type="ARBA" id="ARBA00022917"/>
    </source>
</evidence>
<name>A0A1G2AD56_9BACT</name>
<dbReference type="GO" id="GO:0004825">
    <property type="term" value="F:methionine-tRNA ligase activity"/>
    <property type="evidence" value="ECO:0007669"/>
    <property type="project" value="UniProtKB-EC"/>
</dbReference>
<keyword evidence="7 10" id="KW-0648">Protein biosynthesis</keyword>
<dbReference type="InterPro" id="IPR014729">
    <property type="entry name" value="Rossmann-like_a/b/a_fold"/>
</dbReference>
<reference evidence="12 13" key="1">
    <citation type="journal article" date="2016" name="Nat. Commun.">
        <title>Thousands of microbial genomes shed light on interconnected biogeochemical processes in an aquifer system.</title>
        <authorList>
            <person name="Anantharaman K."/>
            <person name="Brown C.T."/>
            <person name="Hug L.A."/>
            <person name="Sharon I."/>
            <person name="Castelle C.J."/>
            <person name="Probst A.J."/>
            <person name="Thomas B.C."/>
            <person name="Singh A."/>
            <person name="Wilkins M.J."/>
            <person name="Karaoz U."/>
            <person name="Brodie E.L."/>
            <person name="Williams K.H."/>
            <person name="Hubbard S.S."/>
            <person name="Banfield J.F."/>
        </authorList>
    </citation>
    <scope>NUCLEOTIDE SEQUENCE [LARGE SCALE GENOMIC DNA]</scope>
</reference>
<dbReference type="PANTHER" id="PTHR43326:SF1">
    <property type="entry name" value="METHIONINE--TRNA LIGASE, MITOCHONDRIAL"/>
    <property type="match status" value="1"/>
</dbReference>
<evidence type="ECO:0000256" key="9">
    <source>
        <dbReference type="ARBA" id="ARBA00030904"/>
    </source>
</evidence>
<feature type="domain" description="Methionyl/Leucyl tRNA synthetase" evidence="11">
    <location>
        <begin position="151"/>
        <end position="358"/>
    </location>
</feature>
<keyword evidence="8 10" id="KW-0030">Aminoacyl-tRNA synthetase</keyword>
<dbReference type="GO" id="GO:0005524">
    <property type="term" value="F:ATP binding"/>
    <property type="evidence" value="ECO:0007669"/>
    <property type="project" value="UniProtKB-KW"/>
</dbReference>
<dbReference type="Pfam" id="PF09334">
    <property type="entry name" value="tRNA-synt_1g"/>
    <property type="match status" value="2"/>
</dbReference>
<comment type="similarity">
    <text evidence="10">Belongs to the class-I aminoacyl-tRNA synthetase family.</text>
</comment>
<dbReference type="NCBIfam" id="TIGR00398">
    <property type="entry name" value="metG"/>
    <property type="match status" value="1"/>
</dbReference>
<gene>
    <name evidence="12" type="ORF">A3H61_02135</name>
</gene>
<dbReference type="InterPro" id="IPR023457">
    <property type="entry name" value="Met-tRNA_synth_2"/>
</dbReference>
<dbReference type="Gene3D" id="3.40.50.620">
    <property type="entry name" value="HUPs"/>
    <property type="match status" value="1"/>
</dbReference>
<evidence type="ECO:0000256" key="3">
    <source>
        <dbReference type="ARBA" id="ARBA00018753"/>
    </source>
</evidence>
<evidence type="ECO:0000256" key="1">
    <source>
        <dbReference type="ARBA" id="ARBA00003314"/>
    </source>
</evidence>
<sequence length="481" mass="55697">MSKFYLTTPIYYVNAMPHIGHAYTTLAADAIARYYRQKIGEDRVFFLTGTDEHGAKIAEAAERDGKNPKLFCDEIATLFVSTWQRLNISHNHFIRTTDEYHEQGAAEFLRALKVKGALYEGDYAGLYCNGCESFITEKQLREDGLCKDHLRKPERIVEKNWFFKLDKYLPKIQTIIEQGAISVLPEARTEEVLGLFRQGMENFSVSRPNVRWGIPLPWDNAQTMYVWVEALLNYWTAVHKRQMFWPPDLQIIGKDIIKFHCIYWPAMLLAYYDGDAEKIPKTIFAHGFFTVNGQKMSKTLGNVIDPNDLCDRYGRDGARYLILSQFPFGSDGDIEEGKFDEKYNADLANGIGNLVSRVTTLCVKQITDWQKFWKLEEEQEIKGEKQDAKELINNFMLYEMIQSVIQDARLCDEILAKEKPWQYDKQKEQEKITADLAYLISRILSIAKDIAPFLPLTTKTIQKKIDISKKIIEPVTLFPRK</sequence>
<evidence type="ECO:0000256" key="8">
    <source>
        <dbReference type="ARBA" id="ARBA00023146"/>
    </source>
</evidence>
<dbReference type="InterPro" id="IPR033911">
    <property type="entry name" value="MetRS_core"/>
</dbReference>
<evidence type="ECO:0000256" key="2">
    <source>
        <dbReference type="ARBA" id="ARBA00012838"/>
    </source>
</evidence>
<dbReference type="InterPro" id="IPR009080">
    <property type="entry name" value="tRNAsynth_Ia_anticodon-bd"/>
</dbReference>
<keyword evidence="6 10" id="KW-0067">ATP-binding</keyword>
<dbReference type="SUPFAM" id="SSF47323">
    <property type="entry name" value="Anticodon-binding domain of a subclass of class I aminoacyl-tRNA synthetases"/>
    <property type="match status" value="1"/>
</dbReference>
<dbReference type="Gene3D" id="1.10.730.10">
    <property type="entry name" value="Isoleucyl-tRNA Synthetase, Domain 1"/>
    <property type="match status" value="1"/>
</dbReference>
<protein>
    <recommendedName>
        <fullName evidence="3">Methionine--tRNA ligase</fullName>
        <ecNumber evidence="2">6.1.1.10</ecNumber>
    </recommendedName>
    <alternativeName>
        <fullName evidence="9">Methionyl-tRNA synthetase</fullName>
    </alternativeName>
</protein>
<dbReference type="InterPro" id="IPR015413">
    <property type="entry name" value="Methionyl/Leucyl_tRNA_Synth"/>
</dbReference>
<dbReference type="PRINTS" id="PR01041">
    <property type="entry name" value="TRNASYNTHMET"/>
</dbReference>
<dbReference type="EC" id="6.1.1.10" evidence="2"/>
<evidence type="ECO:0000256" key="10">
    <source>
        <dbReference type="RuleBase" id="RU363039"/>
    </source>
</evidence>
<dbReference type="Proteomes" id="UP000178315">
    <property type="component" value="Unassembled WGS sequence"/>
</dbReference>
<dbReference type="GO" id="GO:0006431">
    <property type="term" value="P:methionyl-tRNA aminoacylation"/>
    <property type="evidence" value="ECO:0007669"/>
    <property type="project" value="InterPro"/>
</dbReference>
<evidence type="ECO:0000259" key="11">
    <source>
        <dbReference type="Pfam" id="PF09334"/>
    </source>
</evidence>
<evidence type="ECO:0000256" key="5">
    <source>
        <dbReference type="ARBA" id="ARBA00022741"/>
    </source>
</evidence>
<evidence type="ECO:0000313" key="13">
    <source>
        <dbReference type="Proteomes" id="UP000178315"/>
    </source>
</evidence>
<organism evidence="12 13">
    <name type="scientific">Candidatus Jacksonbacteria bacterium RIFCSPLOWO2_02_FULL_44_20</name>
    <dbReference type="NCBI Taxonomy" id="1798460"/>
    <lineage>
        <taxon>Bacteria</taxon>
        <taxon>Candidatus Jacksoniibacteriota</taxon>
    </lineage>
</organism>
<comment type="function">
    <text evidence="1">Is required not only for elongation of protein synthesis but also for the initiation of all mRNA translation through initiator tRNA(fMet) aminoacylation.</text>
</comment>
<dbReference type="InterPro" id="IPR014758">
    <property type="entry name" value="Met-tRNA_synth"/>
</dbReference>
<keyword evidence="5 10" id="KW-0547">Nucleotide-binding</keyword>
<dbReference type="FunFam" id="2.170.220.10:FF:000003">
    <property type="entry name" value="Methionine--tRNA ligase"/>
    <property type="match status" value="1"/>
</dbReference>
<dbReference type="EMBL" id="MHJU01000005">
    <property type="protein sequence ID" value="OGY73960.1"/>
    <property type="molecule type" value="Genomic_DNA"/>
</dbReference>